<dbReference type="SMART" id="SM00079">
    <property type="entry name" value="PBPe"/>
    <property type="match status" value="1"/>
</dbReference>
<feature type="signal peptide" evidence="15">
    <location>
        <begin position="1"/>
        <end position="22"/>
    </location>
</feature>
<keyword evidence="5 15" id="KW-0732">Signal</keyword>
<feature type="compositionally biased region" description="Polar residues" evidence="13">
    <location>
        <begin position="658"/>
        <end position="667"/>
    </location>
</feature>
<name>A0A3B6SCX5_WHEAT</name>
<keyword evidence="11" id="KW-1071">Ligand-gated ion channel</keyword>
<dbReference type="InterPro" id="IPR028082">
    <property type="entry name" value="Peripla_BP_I"/>
</dbReference>
<dbReference type="EnsemblPlants" id="TraesCS7B02G058200.1">
    <property type="protein sequence ID" value="TraesCS7B02G058200.1"/>
    <property type="gene ID" value="TraesCS7B02G058200"/>
</dbReference>
<feature type="region of interest" description="Disordered" evidence="13">
    <location>
        <begin position="596"/>
        <end position="667"/>
    </location>
</feature>
<dbReference type="GO" id="GO:0005886">
    <property type="term" value="C:plasma membrane"/>
    <property type="evidence" value="ECO:0000318"/>
    <property type="project" value="GO_Central"/>
</dbReference>
<comment type="similarity">
    <text evidence="2">Belongs to the glutamate-gated ion channel (TC 1.A.10.1) family.</text>
</comment>
<feature type="domain" description="Ionotropic glutamate receptor C-terminal" evidence="16">
    <location>
        <begin position="195"/>
        <end position="539"/>
    </location>
</feature>
<feature type="transmembrane region" description="Helical" evidence="14">
    <location>
        <begin position="317"/>
        <end position="335"/>
    </location>
</feature>
<evidence type="ECO:0000259" key="16">
    <source>
        <dbReference type="SMART" id="SM00079"/>
    </source>
</evidence>
<evidence type="ECO:0000256" key="14">
    <source>
        <dbReference type="SAM" id="Phobius"/>
    </source>
</evidence>
<evidence type="ECO:0000256" key="11">
    <source>
        <dbReference type="ARBA" id="ARBA00023286"/>
    </source>
</evidence>
<dbReference type="Gramene" id="TraesCS7B02G058200.1">
    <property type="protein sequence ID" value="TraesCS7B02G058200.1"/>
    <property type="gene ID" value="TraesCS7B02G058200"/>
</dbReference>
<reference evidence="17" key="1">
    <citation type="submission" date="2018-08" db="EMBL/GenBank/DDBJ databases">
        <authorList>
            <person name="Rossello M."/>
        </authorList>
    </citation>
    <scope>NUCLEOTIDE SEQUENCE [LARGE SCALE GENOMIC DNA]</scope>
    <source>
        <strain evidence="17">cv. Chinese Spring</strain>
    </source>
</reference>
<sequence length="667" mass="72770">MAGPAAVLVLLSLLALWSCAVAVAPLPGAVVPAPVRVGVVLDLTSAVGRERRACISRALDDFHAAHAGSGSARVELRVRGSRGDLATAAHAAEDLIKNGQVQAIIWGPGTLGKSDYATHLGRRRNHVPVLSFSGVSPALCAFWIEDPVAASGGHATFGFTLGSDTITFPSPRTGRRISRKLGTRKSRKKCRGKTGLKIAVPLKLGFQVFVNVIDPVSKKQNVTGYSIDIFEAAMRNLHPRPCYNFFVFRGTYDELVGNVSFGVYDGAVGDVTITAERVATTDFTMPYTQSGVSMLVLAEDEPDTIRWTFVKPLNGRLWFATIVFFFYTGFVVWMIELPKNQEYQGSRSRQCSTALYFIFSTLTFSHGPIIRSPLSKIVVVVWCFVVLILVQSYTASLSSILTAKRLRPLMTDLDQLRSSGDFVGYQDDSFVRSFLVSHNFSESRLRNYTTKEEYAAALRMGSKNGGVSAIIDEIPYLTSFLSDRRYENDFRMLGSIYRTPGFGFAFRLGSPLVHNLSTAILHLAGRDEGSRIERKWFGSASPPMGPSMVPDMDSTPLTFQSFSGLFVITVSISTLMLLISIIRSIHAKCTRLRKVEDESRPLQNTMGGDPSPVPQPYPEAGSDNFGAVEGSSENVGGIEPDPVQQNGIQDASVPPGHTQIQIELSSV</sequence>
<dbReference type="FunFam" id="1.10.287.70:FF:000037">
    <property type="entry name" value="Glutamate receptor"/>
    <property type="match status" value="1"/>
</dbReference>
<evidence type="ECO:0000256" key="2">
    <source>
        <dbReference type="ARBA" id="ARBA00008685"/>
    </source>
</evidence>
<keyword evidence="3" id="KW-0813">Transport</keyword>
<dbReference type="Gene3D" id="3.40.190.10">
    <property type="entry name" value="Periplasmic binding protein-like II"/>
    <property type="match status" value="1"/>
</dbReference>
<keyword evidence="4 14" id="KW-0812">Transmembrane</keyword>
<dbReference type="CDD" id="cd13686">
    <property type="entry name" value="GluR_Plant"/>
    <property type="match status" value="1"/>
</dbReference>
<protein>
    <recommendedName>
        <fullName evidence="16">Ionotropic glutamate receptor C-terminal domain-containing protein</fullName>
    </recommendedName>
</protein>
<dbReference type="Gramene" id="TraesPARA_EIv1.0_2380580.1">
    <property type="protein sequence ID" value="TraesPARA_EIv1.0_2380580.1.CDS"/>
    <property type="gene ID" value="TraesPARA_EIv1.0_2380580"/>
</dbReference>
<evidence type="ECO:0000256" key="12">
    <source>
        <dbReference type="ARBA" id="ARBA00023303"/>
    </source>
</evidence>
<dbReference type="Gene3D" id="1.10.287.70">
    <property type="match status" value="1"/>
</dbReference>
<evidence type="ECO:0000313" key="17">
    <source>
        <dbReference type="EnsemblPlants" id="TraesCS7B02G058200.1"/>
    </source>
</evidence>
<evidence type="ECO:0000256" key="6">
    <source>
        <dbReference type="ARBA" id="ARBA00022989"/>
    </source>
</evidence>
<dbReference type="Gene3D" id="3.40.50.2300">
    <property type="match status" value="1"/>
</dbReference>
<dbReference type="Proteomes" id="UP000019116">
    <property type="component" value="Chromosome 7B"/>
</dbReference>
<dbReference type="PANTHER" id="PTHR18966">
    <property type="entry name" value="IONOTROPIC GLUTAMATE RECEPTOR"/>
    <property type="match status" value="1"/>
</dbReference>
<dbReference type="PaxDb" id="4565-Traes_7BS_7AE3DC90F.1"/>
<keyword evidence="8 14" id="KW-0472">Membrane</keyword>
<evidence type="ECO:0000256" key="4">
    <source>
        <dbReference type="ARBA" id="ARBA00022692"/>
    </source>
</evidence>
<evidence type="ECO:0000313" key="18">
    <source>
        <dbReference type="Proteomes" id="UP000019116"/>
    </source>
</evidence>
<dbReference type="Gramene" id="TraesCLE_scaffold_003569_01G000300.1">
    <property type="protein sequence ID" value="TraesCLE_scaffold_003569_01G000300.1"/>
    <property type="gene ID" value="TraesCLE_scaffold_003569_01G000300"/>
</dbReference>
<evidence type="ECO:0000256" key="7">
    <source>
        <dbReference type="ARBA" id="ARBA00023065"/>
    </source>
</evidence>
<dbReference type="InterPro" id="IPR015683">
    <property type="entry name" value="Ionotropic_Glu_rcpt"/>
</dbReference>
<dbReference type="InterPro" id="IPR001320">
    <property type="entry name" value="Iontro_rcpt_C"/>
</dbReference>
<comment type="subcellular location">
    <subcellularLocation>
        <location evidence="1">Membrane</location>
        <topology evidence="1">Multi-pass membrane protein</topology>
    </subcellularLocation>
</comment>
<keyword evidence="9" id="KW-0675">Receptor</keyword>
<dbReference type="Pfam" id="PF01094">
    <property type="entry name" value="ANF_receptor"/>
    <property type="match status" value="1"/>
</dbReference>
<keyword evidence="10" id="KW-0325">Glycoprotein</keyword>
<evidence type="ECO:0000256" key="3">
    <source>
        <dbReference type="ARBA" id="ARBA00022448"/>
    </source>
</evidence>
<keyword evidence="18" id="KW-1185">Reference proteome</keyword>
<evidence type="ECO:0000256" key="9">
    <source>
        <dbReference type="ARBA" id="ARBA00023170"/>
    </source>
</evidence>
<evidence type="ECO:0000256" key="8">
    <source>
        <dbReference type="ARBA" id="ARBA00023136"/>
    </source>
</evidence>
<dbReference type="Gramene" id="TraesPARA_EIv1.0_2380540.1">
    <property type="protein sequence ID" value="TraesPARA_EIv1.0_2380540.1.CDS"/>
    <property type="gene ID" value="TraesPARA_EIv1.0_2380540"/>
</dbReference>
<evidence type="ECO:0000256" key="1">
    <source>
        <dbReference type="ARBA" id="ARBA00004141"/>
    </source>
</evidence>
<dbReference type="GO" id="GO:0038023">
    <property type="term" value="F:signaling receptor activity"/>
    <property type="evidence" value="ECO:0000318"/>
    <property type="project" value="GO_Central"/>
</dbReference>
<dbReference type="FunFam" id="3.40.190.10:FF:000150">
    <property type="entry name" value="Glutamate receptor 2.7"/>
    <property type="match status" value="1"/>
</dbReference>
<keyword evidence="7" id="KW-0406">Ion transport</keyword>
<feature type="transmembrane region" description="Helical" evidence="14">
    <location>
        <begin position="377"/>
        <end position="401"/>
    </location>
</feature>
<evidence type="ECO:0000256" key="5">
    <source>
        <dbReference type="ARBA" id="ARBA00022729"/>
    </source>
</evidence>
<dbReference type="OMA" id="CAFWIED"/>
<dbReference type="GO" id="GO:0015276">
    <property type="term" value="F:ligand-gated monoatomic ion channel activity"/>
    <property type="evidence" value="ECO:0000318"/>
    <property type="project" value="GO_Central"/>
</dbReference>
<accession>A0A3B6SCX5</accession>
<dbReference type="SMR" id="A0A3B6SCX5"/>
<organism evidence="17">
    <name type="scientific">Triticum aestivum</name>
    <name type="common">Wheat</name>
    <dbReference type="NCBI Taxonomy" id="4565"/>
    <lineage>
        <taxon>Eukaryota</taxon>
        <taxon>Viridiplantae</taxon>
        <taxon>Streptophyta</taxon>
        <taxon>Embryophyta</taxon>
        <taxon>Tracheophyta</taxon>
        <taxon>Spermatophyta</taxon>
        <taxon>Magnoliopsida</taxon>
        <taxon>Liliopsida</taxon>
        <taxon>Poales</taxon>
        <taxon>Poaceae</taxon>
        <taxon>BOP clade</taxon>
        <taxon>Pooideae</taxon>
        <taxon>Triticodae</taxon>
        <taxon>Triticeae</taxon>
        <taxon>Triticinae</taxon>
        <taxon>Triticum</taxon>
    </lineage>
</organism>
<dbReference type="OrthoDB" id="5984008at2759"/>
<proteinExistence type="inferred from homology"/>
<evidence type="ECO:0000256" key="13">
    <source>
        <dbReference type="SAM" id="MobiDB-lite"/>
    </source>
</evidence>
<keyword evidence="12" id="KW-0407">Ion channel</keyword>
<evidence type="ECO:0000256" key="15">
    <source>
        <dbReference type="SAM" id="SignalP"/>
    </source>
</evidence>
<dbReference type="SUPFAM" id="SSF53850">
    <property type="entry name" value="Periplasmic binding protein-like II"/>
    <property type="match status" value="1"/>
</dbReference>
<dbReference type="Gramene" id="TraesPARA_EIv1.0_2380560.1">
    <property type="protein sequence ID" value="TraesPARA_EIv1.0_2380560.1.CDS"/>
    <property type="gene ID" value="TraesPARA_EIv1.0_2380560"/>
</dbReference>
<evidence type="ECO:0000256" key="10">
    <source>
        <dbReference type="ARBA" id="ARBA00023180"/>
    </source>
</evidence>
<dbReference type="STRING" id="4565.A0A3B6SCX5"/>
<dbReference type="Gramene" id="TraesCAD_scaffold_005892_01G000400.1">
    <property type="protein sequence ID" value="TraesCAD_scaffold_005892_01G000400.1"/>
    <property type="gene ID" value="TraesCAD_scaffold_005892_01G000400"/>
</dbReference>
<dbReference type="Pfam" id="PF00060">
    <property type="entry name" value="Lig_chan"/>
    <property type="match status" value="1"/>
</dbReference>
<dbReference type="AlphaFoldDB" id="A0A3B6SCX5"/>
<reference evidence="17" key="2">
    <citation type="submission" date="2018-10" db="UniProtKB">
        <authorList>
            <consortium name="EnsemblPlants"/>
        </authorList>
    </citation>
    <scope>IDENTIFICATION</scope>
</reference>
<dbReference type="Gramene" id="TraesROB_scaffold_004049_01G000300.1">
    <property type="protein sequence ID" value="TraesROB_scaffold_004049_01G000300.1"/>
    <property type="gene ID" value="TraesROB_scaffold_004049_01G000300"/>
</dbReference>
<feature type="transmembrane region" description="Helical" evidence="14">
    <location>
        <begin position="562"/>
        <end position="582"/>
    </location>
</feature>
<keyword evidence="6 14" id="KW-1133">Transmembrane helix</keyword>
<dbReference type="SUPFAM" id="SSF53822">
    <property type="entry name" value="Periplasmic binding protein-like I"/>
    <property type="match status" value="1"/>
</dbReference>
<dbReference type="InterPro" id="IPR001828">
    <property type="entry name" value="ANF_lig-bd_rcpt"/>
</dbReference>
<feature type="chain" id="PRO_5043180461" description="Ionotropic glutamate receptor C-terminal domain-containing protein" evidence="15">
    <location>
        <begin position="23"/>
        <end position="667"/>
    </location>
</feature>